<organism evidence="2">
    <name type="scientific">Culex pipiens</name>
    <name type="common">House mosquito</name>
    <dbReference type="NCBI Taxonomy" id="7175"/>
    <lineage>
        <taxon>Eukaryota</taxon>
        <taxon>Metazoa</taxon>
        <taxon>Ecdysozoa</taxon>
        <taxon>Arthropoda</taxon>
        <taxon>Hexapoda</taxon>
        <taxon>Insecta</taxon>
        <taxon>Pterygota</taxon>
        <taxon>Neoptera</taxon>
        <taxon>Endopterygota</taxon>
        <taxon>Diptera</taxon>
        <taxon>Nematocera</taxon>
        <taxon>Culicoidea</taxon>
        <taxon>Culicidae</taxon>
        <taxon>Culicinae</taxon>
        <taxon>Culicini</taxon>
        <taxon>Culex</taxon>
        <taxon>Culex</taxon>
    </lineage>
</organism>
<feature type="compositionally biased region" description="Basic and acidic residues" evidence="1">
    <location>
        <begin position="8"/>
        <end position="24"/>
    </location>
</feature>
<name>A0A8D8E838_CULPI</name>
<evidence type="ECO:0000313" key="2">
    <source>
        <dbReference type="EMBL" id="CAG6523912.1"/>
    </source>
</evidence>
<proteinExistence type="predicted"/>
<accession>A0A8D8E838</accession>
<dbReference type="EMBL" id="HBUE01188623">
    <property type="protein sequence ID" value="CAG6523912.1"/>
    <property type="molecule type" value="Transcribed_RNA"/>
</dbReference>
<dbReference type="AlphaFoldDB" id="A0A8D8E838"/>
<feature type="region of interest" description="Disordered" evidence="1">
    <location>
        <begin position="1"/>
        <end position="24"/>
    </location>
</feature>
<dbReference type="EMBL" id="HBUE01294423">
    <property type="protein sequence ID" value="CAG6575587.1"/>
    <property type="molecule type" value="Transcribed_RNA"/>
</dbReference>
<sequence length="99" mass="11294">MKNGIIEAEQRTEQSHLKDLETVRQKKLEREAKLRNQTRRKKVDNDVISYRGVTGPCALDELSNFKMARNQGFDPMHDLLEGVVQQSSCSTFNGILSSQ</sequence>
<reference evidence="2" key="1">
    <citation type="submission" date="2021-05" db="EMBL/GenBank/DDBJ databases">
        <authorList>
            <person name="Alioto T."/>
            <person name="Alioto T."/>
            <person name="Gomez Garrido J."/>
        </authorList>
    </citation>
    <scope>NUCLEOTIDE SEQUENCE</scope>
</reference>
<evidence type="ECO:0000256" key="1">
    <source>
        <dbReference type="SAM" id="MobiDB-lite"/>
    </source>
</evidence>
<protein>
    <submittedName>
        <fullName evidence="2">(northern house mosquito) hypothetical protein</fullName>
    </submittedName>
</protein>